<dbReference type="InterPro" id="IPR011600">
    <property type="entry name" value="Pept_C14_caspase"/>
</dbReference>
<comment type="caution">
    <text evidence="2">The sequence shown here is derived from an EMBL/GenBank/DDBJ whole genome shotgun (WGS) entry which is preliminary data.</text>
</comment>
<reference evidence="2" key="1">
    <citation type="submission" date="2021-02" db="EMBL/GenBank/DDBJ databases">
        <authorList>
            <person name="Nowell W R."/>
        </authorList>
    </citation>
    <scope>NUCLEOTIDE SEQUENCE</scope>
</reference>
<proteinExistence type="predicted"/>
<feature type="non-terminal residue" evidence="2">
    <location>
        <position position="72"/>
    </location>
</feature>
<dbReference type="AlphaFoldDB" id="A0A8S2EE62"/>
<sequence length="72" mass="7935">MALAIGNGGYIETEPIHHAIADATNMCQILAKLQFHCKTGFDLSQKALNSVVNDFIDKINNNDIVLLYYSGH</sequence>
<dbReference type="Pfam" id="PF00656">
    <property type="entry name" value="Peptidase_C14"/>
    <property type="match status" value="1"/>
</dbReference>
<evidence type="ECO:0000313" key="2">
    <source>
        <dbReference type="EMBL" id="CAF1122846.1"/>
    </source>
</evidence>
<dbReference type="GO" id="GO:0004197">
    <property type="term" value="F:cysteine-type endopeptidase activity"/>
    <property type="evidence" value="ECO:0007669"/>
    <property type="project" value="InterPro"/>
</dbReference>
<dbReference type="GO" id="GO:0006508">
    <property type="term" value="P:proteolysis"/>
    <property type="evidence" value="ECO:0007669"/>
    <property type="project" value="InterPro"/>
</dbReference>
<dbReference type="Proteomes" id="UP000682733">
    <property type="component" value="Unassembled WGS sequence"/>
</dbReference>
<gene>
    <name evidence="2" type="ORF">OVA965_LOCUS20267</name>
    <name evidence="3" type="ORF">TMI583_LOCUS20590</name>
</gene>
<evidence type="ECO:0000313" key="4">
    <source>
        <dbReference type="Proteomes" id="UP000677228"/>
    </source>
</evidence>
<dbReference type="EMBL" id="CAJOBA010018085">
    <property type="protein sequence ID" value="CAF3898321.1"/>
    <property type="molecule type" value="Genomic_DNA"/>
</dbReference>
<dbReference type="Gene3D" id="3.40.50.1460">
    <property type="match status" value="1"/>
</dbReference>
<dbReference type="InterPro" id="IPR029030">
    <property type="entry name" value="Caspase-like_dom_sf"/>
</dbReference>
<dbReference type="SUPFAM" id="SSF52129">
    <property type="entry name" value="Caspase-like"/>
    <property type="match status" value="1"/>
</dbReference>
<protein>
    <recommendedName>
        <fullName evidence="1">Peptidase C14 caspase domain-containing protein</fullName>
    </recommendedName>
</protein>
<dbReference type="EMBL" id="CAJNOK010010714">
    <property type="protein sequence ID" value="CAF1122846.1"/>
    <property type="molecule type" value="Genomic_DNA"/>
</dbReference>
<dbReference type="InterPro" id="IPR052039">
    <property type="entry name" value="Caspase-related_regulators"/>
</dbReference>
<feature type="domain" description="Peptidase C14 caspase" evidence="1">
    <location>
        <begin position="1"/>
        <end position="72"/>
    </location>
</feature>
<dbReference type="Proteomes" id="UP000677228">
    <property type="component" value="Unassembled WGS sequence"/>
</dbReference>
<evidence type="ECO:0000313" key="3">
    <source>
        <dbReference type="EMBL" id="CAF3898321.1"/>
    </source>
</evidence>
<accession>A0A8S2EE62</accession>
<name>A0A8S2EE62_9BILA</name>
<dbReference type="PANTHER" id="PTHR22576">
    <property type="entry name" value="MUCOSA ASSOCIATED LYMPHOID TISSUE LYMPHOMA TRANSLOCATION PROTEIN 1/PARACASPASE"/>
    <property type="match status" value="1"/>
</dbReference>
<organism evidence="2 4">
    <name type="scientific">Didymodactylos carnosus</name>
    <dbReference type="NCBI Taxonomy" id="1234261"/>
    <lineage>
        <taxon>Eukaryota</taxon>
        <taxon>Metazoa</taxon>
        <taxon>Spiralia</taxon>
        <taxon>Gnathifera</taxon>
        <taxon>Rotifera</taxon>
        <taxon>Eurotatoria</taxon>
        <taxon>Bdelloidea</taxon>
        <taxon>Philodinida</taxon>
        <taxon>Philodinidae</taxon>
        <taxon>Didymodactylos</taxon>
    </lineage>
</organism>
<dbReference type="PANTHER" id="PTHR22576:SF37">
    <property type="entry name" value="MUCOSA-ASSOCIATED LYMPHOID TISSUE LYMPHOMA TRANSLOCATION PROTEIN 1"/>
    <property type="match status" value="1"/>
</dbReference>
<evidence type="ECO:0000259" key="1">
    <source>
        <dbReference type="Pfam" id="PF00656"/>
    </source>
</evidence>